<dbReference type="CDD" id="cd01347">
    <property type="entry name" value="ligand_gated_channel"/>
    <property type="match status" value="1"/>
</dbReference>
<feature type="domain" description="TonB-dependent receptor plug" evidence="14">
    <location>
        <begin position="117"/>
        <end position="219"/>
    </location>
</feature>
<dbReference type="PANTHER" id="PTHR30069:SF29">
    <property type="entry name" value="HEMOGLOBIN AND HEMOGLOBIN-HAPTOGLOBIN-BINDING PROTEIN 1-RELATED"/>
    <property type="match status" value="1"/>
</dbReference>
<organism evidence="15 16">
    <name type="scientific">Aquiflexum balticum DSM 16537</name>
    <dbReference type="NCBI Taxonomy" id="758820"/>
    <lineage>
        <taxon>Bacteria</taxon>
        <taxon>Pseudomonadati</taxon>
        <taxon>Bacteroidota</taxon>
        <taxon>Cytophagia</taxon>
        <taxon>Cytophagales</taxon>
        <taxon>Cyclobacteriaceae</taxon>
        <taxon>Aquiflexum</taxon>
    </lineage>
</organism>
<dbReference type="InterPro" id="IPR036942">
    <property type="entry name" value="Beta-barrel_TonB_sf"/>
</dbReference>
<evidence type="ECO:0000256" key="11">
    <source>
        <dbReference type="RuleBase" id="RU003357"/>
    </source>
</evidence>
<dbReference type="RefSeq" id="WP_084118645.1">
    <property type="nucleotide sequence ID" value="NZ_LT838813.1"/>
</dbReference>
<name>A0A1W2GYK2_9BACT</name>
<dbReference type="InterPro" id="IPR012910">
    <property type="entry name" value="Plug_dom"/>
</dbReference>
<dbReference type="InterPro" id="IPR039426">
    <property type="entry name" value="TonB-dep_rcpt-like"/>
</dbReference>
<evidence type="ECO:0000256" key="3">
    <source>
        <dbReference type="ARBA" id="ARBA00022452"/>
    </source>
</evidence>
<dbReference type="EMBL" id="LT838813">
    <property type="protein sequence ID" value="SMD41785.1"/>
    <property type="molecule type" value="Genomic_DNA"/>
</dbReference>
<evidence type="ECO:0000256" key="4">
    <source>
        <dbReference type="ARBA" id="ARBA00022692"/>
    </source>
</evidence>
<dbReference type="SUPFAM" id="SSF56935">
    <property type="entry name" value="Porins"/>
    <property type="match status" value="1"/>
</dbReference>
<keyword evidence="8 15" id="KW-0675">Receptor</keyword>
<keyword evidence="16" id="KW-1185">Reference proteome</keyword>
<proteinExistence type="inferred from homology"/>
<dbReference type="GO" id="GO:0015344">
    <property type="term" value="F:siderophore uptake transmembrane transporter activity"/>
    <property type="evidence" value="ECO:0007669"/>
    <property type="project" value="TreeGrafter"/>
</dbReference>
<dbReference type="AlphaFoldDB" id="A0A1W2GYK2"/>
<sequence>MIRFNLNKRIFFFLSLFVCSELSAFEGDGEKKIIDSSGNPIIHALIKPEGQKAIAVNALGKIELQNPSKTITVFALGFESRQLTWQEWLLDEEIILQEKSGNLQEIVVAATRTERSVEQLPMPVTVLNTERIKETGGIRLSEILREQTGLQITSDHGSGLQMQGLDSDYILILLDGEPMIGRTAGTFDLDRISVSNIDRIEILRGPSSAIYGSEAMGGVINIITKSGINKSNVDLGLRHRSFNSWNPFLELGVGKKNWSTQVFLDHFRTDGFDLTPETVGQTQNPFQASTGQLKISGDLSEKLNVSVFGRGYLETSQGILQTNGNSGVEILDLGNERRDFNLNPTIRFKPDVDWTLTLRGMSSWFSTNSDTRFRNSGEIFDFQDFAQFYHRTELQTDFQANSKNLITLGMGQLIETVEATRYEEKNRFDAGYFFLQHLWDPIPKINVVTGMRADFHSQFGNRLSPKVSAQYQISESFSWQASMGAGFKTPDFRQLLLNFNNAASGYYVFGANLAGREISRLQDEGLIAQILIDPETLGNLNAETSWSLNTGFRWKPTTQSLIQLNAFRNEIDNLIETAPIAQLVTGQNAFSYFNIRSVVTQGIEVDAQVNLLDHLSLSAGYAFLDTKDMEMLERIENGEIFKRNSQNQTQRVTRADYGGLFNRSPHSGNFKVNYQDSFTEINWSLRAIYRGKFGFADLNGNLILDDDREYAPGWVSINFTASKTFENGLFLEAGGTNLLNTVTPAQPNNPGRVLFLGIKIPILNLIN</sequence>
<evidence type="ECO:0000259" key="14">
    <source>
        <dbReference type="Pfam" id="PF07715"/>
    </source>
</evidence>
<dbReference type="STRING" id="758820.SAMN00777080_0316"/>
<comment type="similarity">
    <text evidence="10 11">Belongs to the TonB-dependent receptor family.</text>
</comment>
<evidence type="ECO:0000256" key="5">
    <source>
        <dbReference type="ARBA" id="ARBA00022729"/>
    </source>
</evidence>
<keyword evidence="3 10" id="KW-1134">Transmembrane beta strand</keyword>
<evidence type="ECO:0000256" key="10">
    <source>
        <dbReference type="PROSITE-ProRule" id="PRU01360"/>
    </source>
</evidence>
<protein>
    <submittedName>
        <fullName evidence="15">Outer membrane receptor for ferrienterochelin and colicins</fullName>
    </submittedName>
</protein>
<evidence type="ECO:0000313" key="16">
    <source>
        <dbReference type="Proteomes" id="UP000192333"/>
    </source>
</evidence>
<keyword evidence="7 10" id="KW-0472">Membrane</keyword>
<dbReference type="Pfam" id="PF07715">
    <property type="entry name" value="Plug"/>
    <property type="match status" value="1"/>
</dbReference>
<evidence type="ECO:0000256" key="1">
    <source>
        <dbReference type="ARBA" id="ARBA00004571"/>
    </source>
</evidence>
<feature type="domain" description="TonB-dependent receptor-like beta-barrel" evidence="13">
    <location>
        <begin position="303"/>
        <end position="738"/>
    </location>
</feature>
<evidence type="ECO:0000256" key="2">
    <source>
        <dbReference type="ARBA" id="ARBA00022448"/>
    </source>
</evidence>
<dbReference type="OrthoDB" id="1109239at2"/>
<dbReference type="PANTHER" id="PTHR30069">
    <property type="entry name" value="TONB-DEPENDENT OUTER MEMBRANE RECEPTOR"/>
    <property type="match status" value="1"/>
</dbReference>
<dbReference type="Proteomes" id="UP000192333">
    <property type="component" value="Chromosome I"/>
</dbReference>
<evidence type="ECO:0000256" key="8">
    <source>
        <dbReference type="ARBA" id="ARBA00023170"/>
    </source>
</evidence>
<feature type="signal peptide" evidence="12">
    <location>
        <begin position="1"/>
        <end position="24"/>
    </location>
</feature>
<keyword evidence="9 10" id="KW-0998">Cell outer membrane</keyword>
<evidence type="ECO:0000259" key="13">
    <source>
        <dbReference type="Pfam" id="PF00593"/>
    </source>
</evidence>
<evidence type="ECO:0000256" key="9">
    <source>
        <dbReference type="ARBA" id="ARBA00023237"/>
    </source>
</evidence>
<dbReference type="PROSITE" id="PS52016">
    <property type="entry name" value="TONB_DEPENDENT_REC_3"/>
    <property type="match status" value="1"/>
</dbReference>
<dbReference type="InterPro" id="IPR000531">
    <property type="entry name" value="Beta-barrel_TonB"/>
</dbReference>
<keyword evidence="5 12" id="KW-0732">Signal</keyword>
<dbReference type="Gene3D" id="2.170.130.10">
    <property type="entry name" value="TonB-dependent receptor, plug domain"/>
    <property type="match status" value="1"/>
</dbReference>
<keyword evidence="6 11" id="KW-0798">TonB box</keyword>
<reference evidence="16" key="1">
    <citation type="submission" date="2017-04" db="EMBL/GenBank/DDBJ databases">
        <authorList>
            <person name="Varghese N."/>
            <person name="Submissions S."/>
        </authorList>
    </citation>
    <scope>NUCLEOTIDE SEQUENCE [LARGE SCALE GENOMIC DNA]</scope>
    <source>
        <strain evidence="16">DSM 16537</strain>
    </source>
</reference>
<evidence type="ECO:0000313" key="15">
    <source>
        <dbReference type="EMBL" id="SMD41785.1"/>
    </source>
</evidence>
<dbReference type="InterPro" id="IPR037066">
    <property type="entry name" value="Plug_dom_sf"/>
</dbReference>
<dbReference type="GO" id="GO:0009279">
    <property type="term" value="C:cell outer membrane"/>
    <property type="evidence" value="ECO:0007669"/>
    <property type="project" value="UniProtKB-SubCell"/>
</dbReference>
<dbReference type="GO" id="GO:0044718">
    <property type="term" value="P:siderophore transmembrane transport"/>
    <property type="evidence" value="ECO:0007669"/>
    <property type="project" value="TreeGrafter"/>
</dbReference>
<feature type="chain" id="PRO_5012190514" evidence="12">
    <location>
        <begin position="25"/>
        <end position="767"/>
    </location>
</feature>
<keyword evidence="4 10" id="KW-0812">Transmembrane</keyword>
<evidence type="ECO:0000256" key="6">
    <source>
        <dbReference type="ARBA" id="ARBA00023077"/>
    </source>
</evidence>
<keyword evidence="2 10" id="KW-0813">Transport</keyword>
<evidence type="ECO:0000256" key="7">
    <source>
        <dbReference type="ARBA" id="ARBA00023136"/>
    </source>
</evidence>
<evidence type="ECO:0000256" key="12">
    <source>
        <dbReference type="SAM" id="SignalP"/>
    </source>
</evidence>
<dbReference type="Gene3D" id="2.40.170.20">
    <property type="entry name" value="TonB-dependent receptor, beta-barrel domain"/>
    <property type="match status" value="1"/>
</dbReference>
<accession>A0A1W2GYK2</accession>
<gene>
    <name evidence="15" type="ORF">SAMN00777080_0316</name>
</gene>
<dbReference type="Pfam" id="PF00593">
    <property type="entry name" value="TonB_dep_Rec_b-barrel"/>
    <property type="match status" value="1"/>
</dbReference>
<comment type="subcellular location">
    <subcellularLocation>
        <location evidence="1 10">Cell outer membrane</location>
        <topology evidence="1 10">Multi-pass membrane protein</topology>
    </subcellularLocation>
</comment>